<dbReference type="EMBL" id="MCFI01000022">
    <property type="protein sequence ID" value="ORY76703.1"/>
    <property type="molecule type" value="Genomic_DNA"/>
</dbReference>
<keyword evidence="1" id="KW-0472">Membrane</keyword>
<gene>
    <name evidence="3" type="ORF">BCR37DRAFT_162964</name>
</gene>
<feature type="transmembrane region" description="Helical" evidence="1">
    <location>
        <begin position="102"/>
        <end position="118"/>
    </location>
</feature>
<dbReference type="OrthoDB" id="2110422at2759"/>
<keyword evidence="4" id="KW-1185">Reference proteome</keyword>
<reference evidence="3 4" key="1">
    <citation type="submission" date="2016-07" db="EMBL/GenBank/DDBJ databases">
        <title>Pervasive Adenine N6-methylation of Active Genes in Fungi.</title>
        <authorList>
            <consortium name="DOE Joint Genome Institute"/>
            <person name="Mondo S.J."/>
            <person name="Dannebaum R.O."/>
            <person name="Kuo R.C."/>
            <person name="Labutti K."/>
            <person name="Haridas S."/>
            <person name="Kuo A."/>
            <person name="Salamov A."/>
            <person name="Ahrendt S.R."/>
            <person name="Lipzen A."/>
            <person name="Sullivan W."/>
            <person name="Andreopoulos W.B."/>
            <person name="Clum A."/>
            <person name="Lindquist E."/>
            <person name="Daum C."/>
            <person name="Ramamoorthy G.K."/>
            <person name="Gryganskyi A."/>
            <person name="Culley D."/>
            <person name="Magnuson J.K."/>
            <person name="James T.Y."/>
            <person name="O'Malley M.A."/>
            <person name="Stajich J.E."/>
            <person name="Spatafora J.W."/>
            <person name="Visel A."/>
            <person name="Grigoriev I.V."/>
        </authorList>
    </citation>
    <scope>NUCLEOTIDE SEQUENCE [LARGE SCALE GENOMIC DNA]</scope>
    <source>
        <strain evidence="3 4">12-1054</strain>
    </source>
</reference>
<name>A0A1Y2EYP1_PROLT</name>
<feature type="transmembrane region" description="Helical" evidence="1">
    <location>
        <begin position="12"/>
        <end position="33"/>
    </location>
</feature>
<dbReference type="PANTHER" id="PTHR40629:SF1">
    <property type="entry name" value="PRO41 PROTEIN"/>
    <property type="match status" value="1"/>
</dbReference>
<dbReference type="GeneID" id="63782790"/>
<keyword evidence="1" id="KW-0812">Transmembrane</keyword>
<keyword evidence="1" id="KW-1133">Transmembrane helix</keyword>
<dbReference type="Proteomes" id="UP000193685">
    <property type="component" value="Unassembled WGS sequence"/>
</dbReference>
<protein>
    <recommendedName>
        <fullName evidence="2">DUF7727 domain-containing protein</fullName>
    </recommendedName>
</protein>
<dbReference type="RefSeq" id="XP_040722783.1">
    <property type="nucleotide sequence ID" value="XM_040866191.1"/>
</dbReference>
<dbReference type="AlphaFoldDB" id="A0A1Y2EYP1"/>
<feature type="domain" description="DUF7727" evidence="2">
    <location>
        <begin position="3"/>
        <end position="121"/>
    </location>
</feature>
<dbReference type="InterPro" id="IPR056144">
    <property type="entry name" value="DUF7727"/>
</dbReference>
<dbReference type="PANTHER" id="PTHR40629">
    <property type="entry name" value="PRO41 PROTEIN"/>
    <property type="match status" value="1"/>
</dbReference>
<sequence>MPLIKSDLANTVIILGGIYQVYAAVWAIFYPRAFCTFITKVLEPLVAPIPILQITNIIVGTVVVSAEILSTFKPLNRFILLKVIFYTAAGVPAFLLLNTVNAAAILWYGAMLLAWGYWDGEARIDVKIQA</sequence>
<feature type="transmembrane region" description="Helical" evidence="1">
    <location>
        <begin position="45"/>
        <end position="66"/>
    </location>
</feature>
<organism evidence="3 4">
    <name type="scientific">Protomyces lactucae-debilis</name>
    <dbReference type="NCBI Taxonomy" id="2754530"/>
    <lineage>
        <taxon>Eukaryota</taxon>
        <taxon>Fungi</taxon>
        <taxon>Dikarya</taxon>
        <taxon>Ascomycota</taxon>
        <taxon>Taphrinomycotina</taxon>
        <taxon>Taphrinomycetes</taxon>
        <taxon>Taphrinales</taxon>
        <taxon>Protomycetaceae</taxon>
        <taxon>Protomyces</taxon>
    </lineage>
</organism>
<evidence type="ECO:0000259" key="2">
    <source>
        <dbReference type="Pfam" id="PF24853"/>
    </source>
</evidence>
<comment type="caution">
    <text evidence="3">The sequence shown here is derived from an EMBL/GenBank/DDBJ whole genome shotgun (WGS) entry which is preliminary data.</text>
</comment>
<feature type="transmembrane region" description="Helical" evidence="1">
    <location>
        <begin position="78"/>
        <end position="96"/>
    </location>
</feature>
<evidence type="ECO:0000313" key="3">
    <source>
        <dbReference type="EMBL" id="ORY76703.1"/>
    </source>
</evidence>
<accession>A0A1Y2EYP1</accession>
<evidence type="ECO:0000313" key="4">
    <source>
        <dbReference type="Proteomes" id="UP000193685"/>
    </source>
</evidence>
<dbReference type="Pfam" id="PF24853">
    <property type="entry name" value="DUF7727"/>
    <property type="match status" value="1"/>
</dbReference>
<proteinExistence type="predicted"/>
<evidence type="ECO:0000256" key="1">
    <source>
        <dbReference type="SAM" id="Phobius"/>
    </source>
</evidence>